<dbReference type="PANTHER" id="PTHR43477:SF1">
    <property type="entry name" value="DIHYDROANTICAPSIN 7-DEHYDROGENASE"/>
    <property type="match status" value="1"/>
</dbReference>
<evidence type="ECO:0000256" key="2">
    <source>
        <dbReference type="ARBA" id="ARBA00022857"/>
    </source>
</evidence>
<dbReference type="EMBL" id="KN881646">
    <property type="protein sequence ID" value="KIY51986.1"/>
    <property type="molecule type" value="Genomic_DNA"/>
</dbReference>
<keyword evidence="2" id="KW-0521">NADP</keyword>
<accession>A0A0D7AL06</accession>
<evidence type="ECO:0000256" key="3">
    <source>
        <dbReference type="ARBA" id="ARBA00023002"/>
    </source>
</evidence>
<dbReference type="Pfam" id="PF23441">
    <property type="entry name" value="SDR"/>
    <property type="match status" value="1"/>
</dbReference>
<sequence length="278" mass="29852">MSTLSGKTVLVIGGSSGIGFAVALGSLKANAERVVIASSSQDRVANALERLKTRYTTETASSAEGRVDSRVIDVTNHTAIKALFAELGEIDHLVLTYGGGFVQADFKELDLSSEKVRSPMDERYWSSLQAAQSAQIKPGGSITFTIGATLFHPVKKWTLNIGPVGALDAATRSLAVELAPIRVNVVCPGVRQVDLHRSPHEVVTSYDILPIIQLFDRIPLPGGREKFMRGLDKNHLVGHVGTADEIAEAYLFLMKCGFITGETIKVDGGSMLEASLQF</sequence>
<comment type="similarity">
    <text evidence="1">Belongs to the short-chain dehydrogenases/reductases (SDR) family.</text>
</comment>
<dbReference type="Proteomes" id="UP000054144">
    <property type="component" value="Unassembled WGS sequence"/>
</dbReference>
<evidence type="ECO:0000313" key="4">
    <source>
        <dbReference type="EMBL" id="KIY51986.1"/>
    </source>
</evidence>
<dbReference type="InterPro" id="IPR036291">
    <property type="entry name" value="NAD(P)-bd_dom_sf"/>
</dbReference>
<proteinExistence type="inferred from homology"/>
<dbReference type="GO" id="GO:0016491">
    <property type="term" value="F:oxidoreductase activity"/>
    <property type="evidence" value="ECO:0007669"/>
    <property type="project" value="UniProtKB-KW"/>
</dbReference>
<reference evidence="4 5" key="1">
    <citation type="journal article" date="2015" name="Fungal Genet. Biol.">
        <title>Evolution of novel wood decay mechanisms in Agaricales revealed by the genome sequences of Fistulina hepatica and Cylindrobasidium torrendii.</title>
        <authorList>
            <person name="Floudas D."/>
            <person name="Held B.W."/>
            <person name="Riley R."/>
            <person name="Nagy L.G."/>
            <person name="Koehler G."/>
            <person name="Ransdell A.S."/>
            <person name="Younus H."/>
            <person name="Chow J."/>
            <person name="Chiniquy J."/>
            <person name="Lipzen A."/>
            <person name="Tritt A."/>
            <person name="Sun H."/>
            <person name="Haridas S."/>
            <person name="LaButti K."/>
            <person name="Ohm R.A."/>
            <person name="Kues U."/>
            <person name="Blanchette R.A."/>
            <person name="Grigoriev I.V."/>
            <person name="Minto R.E."/>
            <person name="Hibbett D.S."/>
        </authorList>
    </citation>
    <scope>NUCLEOTIDE SEQUENCE [LARGE SCALE GENOMIC DNA]</scope>
    <source>
        <strain evidence="4 5">ATCC 64428</strain>
    </source>
</reference>
<keyword evidence="3" id="KW-0560">Oxidoreductase</keyword>
<dbReference type="PRINTS" id="PR00081">
    <property type="entry name" value="GDHRDH"/>
</dbReference>
<dbReference type="AlphaFoldDB" id="A0A0D7AL06"/>
<dbReference type="InterPro" id="IPR057571">
    <property type="entry name" value="SDR_PhqE-like"/>
</dbReference>
<dbReference type="PANTHER" id="PTHR43477">
    <property type="entry name" value="DIHYDROANTICAPSIN 7-DEHYDROGENASE"/>
    <property type="match status" value="1"/>
</dbReference>
<protein>
    <submittedName>
        <fullName evidence="4">NAD(P)-binding protein</fullName>
    </submittedName>
</protein>
<keyword evidence="5" id="KW-1185">Reference proteome</keyword>
<dbReference type="Gene3D" id="3.40.50.720">
    <property type="entry name" value="NAD(P)-binding Rossmann-like Domain"/>
    <property type="match status" value="1"/>
</dbReference>
<organism evidence="4 5">
    <name type="scientific">Fistulina hepatica ATCC 64428</name>
    <dbReference type="NCBI Taxonomy" id="1128425"/>
    <lineage>
        <taxon>Eukaryota</taxon>
        <taxon>Fungi</taxon>
        <taxon>Dikarya</taxon>
        <taxon>Basidiomycota</taxon>
        <taxon>Agaricomycotina</taxon>
        <taxon>Agaricomycetes</taxon>
        <taxon>Agaricomycetidae</taxon>
        <taxon>Agaricales</taxon>
        <taxon>Fistulinaceae</taxon>
        <taxon>Fistulina</taxon>
    </lineage>
</organism>
<evidence type="ECO:0000313" key="5">
    <source>
        <dbReference type="Proteomes" id="UP000054144"/>
    </source>
</evidence>
<evidence type="ECO:0000256" key="1">
    <source>
        <dbReference type="ARBA" id="ARBA00006484"/>
    </source>
</evidence>
<dbReference type="InterPro" id="IPR002347">
    <property type="entry name" value="SDR_fam"/>
</dbReference>
<name>A0A0D7AL06_9AGAR</name>
<dbReference type="OrthoDB" id="294295at2759"/>
<gene>
    <name evidence="4" type="ORF">FISHEDRAFT_70223</name>
</gene>
<dbReference type="SUPFAM" id="SSF51735">
    <property type="entry name" value="NAD(P)-binding Rossmann-fold domains"/>
    <property type="match status" value="1"/>
</dbReference>
<dbReference type="InterPro" id="IPR051122">
    <property type="entry name" value="SDR_DHRS6-like"/>
</dbReference>